<evidence type="ECO:0000313" key="2">
    <source>
        <dbReference type="Proteomes" id="UP000239001"/>
    </source>
</evidence>
<dbReference type="EMBL" id="PXOH01000086">
    <property type="protein sequence ID" value="PSF27586.1"/>
    <property type="molecule type" value="Genomic_DNA"/>
</dbReference>
<proteinExistence type="predicted"/>
<accession>A0A2T1LQD9</accession>
<name>A0A2T1LQD9_9CHRO</name>
<keyword evidence="2" id="KW-1185">Reference proteome</keyword>
<sequence length="72" mass="7769">MFKAVVAVLKLASTRISVPLPPSITLIPTPPLMVSFPSPPLMVSFPSPVLILSLASVPVIEKRSMLEKLTWS</sequence>
<dbReference type="Proteomes" id="UP000239001">
    <property type="component" value="Unassembled WGS sequence"/>
</dbReference>
<protein>
    <submittedName>
        <fullName evidence="1">Uncharacterized protein</fullName>
    </submittedName>
</protein>
<comment type="caution">
    <text evidence="1">The sequence shown here is derived from an EMBL/GenBank/DDBJ whole genome shotgun (WGS) entry which is preliminary data.</text>
</comment>
<gene>
    <name evidence="1" type="ORF">C7H19_24955</name>
</gene>
<reference evidence="1 2" key="1">
    <citation type="submission" date="2018-03" db="EMBL/GenBank/DDBJ databases">
        <title>The ancient ancestry and fast evolution of plastids.</title>
        <authorList>
            <person name="Moore K.R."/>
            <person name="Magnabosco C."/>
            <person name="Momper L."/>
            <person name="Gold D.A."/>
            <person name="Bosak T."/>
            <person name="Fournier G.P."/>
        </authorList>
    </citation>
    <scope>NUCLEOTIDE SEQUENCE [LARGE SCALE GENOMIC DNA]</scope>
    <source>
        <strain evidence="1 2">CCALA 016</strain>
    </source>
</reference>
<dbReference type="AlphaFoldDB" id="A0A2T1LQD9"/>
<organism evidence="1 2">
    <name type="scientific">Aphanothece hegewaldii CCALA 016</name>
    <dbReference type="NCBI Taxonomy" id="2107694"/>
    <lineage>
        <taxon>Bacteria</taxon>
        <taxon>Bacillati</taxon>
        <taxon>Cyanobacteriota</taxon>
        <taxon>Cyanophyceae</taxon>
        <taxon>Oscillatoriophycideae</taxon>
        <taxon>Chroococcales</taxon>
        <taxon>Aphanothecaceae</taxon>
        <taxon>Aphanothece</taxon>
    </lineage>
</organism>
<reference evidence="1 2" key="2">
    <citation type="submission" date="2018-03" db="EMBL/GenBank/DDBJ databases">
        <authorList>
            <person name="Keele B.F."/>
        </authorList>
    </citation>
    <scope>NUCLEOTIDE SEQUENCE [LARGE SCALE GENOMIC DNA]</scope>
    <source>
        <strain evidence="1 2">CCALA 016</strain>
    </source>
</reference>
<evidence type="ECO:0000313" key="1">
    <source>
        <dbReference type="EMBL" id="PSF27586.1"/>
    </source>
</evidence>